<gene>
    <name evidence="1" type="ORF">SAMN05421783_14115</name>
</gene>
<name>A0A1H3D2M3_THIRO</name>
<evidence type="ECO:0000313" key="1">
    <source>
        <dbReference type="EMBL" id="SDX60378.1"/>
    </source>
</evidence>
<protein>
    <submittedName>
        <fullName evidence="1">Uncharacterized protein</fullName>
    </submittedName>
</protein>
<dbReference type="RefSeq" id="WP_175534766.1">
    <property type="nucleotide sequence ID" value="NZ_FNNZ01000041.1"/>
</dbReference>
<sequence>MRELLVSTVATGVLLLGLMGAHTPTPAPEASSALLRTPAALHAGAAGLPTAGVEMA</sequence>
<organism evidence="1 2">
    <name type="scientific">Thiocapsa roseopersicina</name>
    <dbReference type="NCBI Taxonomy" id="1058"/>
    <lineage>
        <taxon>Bacteria</taxon>
        <taxon>Pseudomonadati</taxon>
        <taxon>Pseudomonadota</taxon>
        <taxon>Gammaproteobacteria</taxon>
        <taxon>Chromatiales</taxon>
        <taxon>Chromatiaceae</taxon>
        <taxon>Thiocapsa</taxon>
    </lineage>
</organism>
<keyword evidence="2" id="KW-1185">Reference proteome</keyword>
<dbReference type="Proteomes" id="UP000198816">
    <property type="component" value="Unassembled WGS sequence"/>
</dbReference>
<accession>A0A1H3D2M3</accession>
<dbReference type="AlphaFoldDB" id="A0A1H3D2M3"/>
<proteinExistence type="predicted"/>
<evidence type="ECO:0000313" key="2">
    <source>
        <dbReference type="Proteomes" id="UP000198816"/>
    </source>
</evidence>
<dbReference type="EMBL" id="FNNZ01000041">
    <property type="protein sequence ID" value="SDX60378.1"/>
    <property type="molecule type" value="Genomic_DNA"/>
</dbReference>
<reference evidence="2" key="1">
    <citation type="submission" date="2016-10" db="EMBL/GenBank/DDBJ databases">
        <authorList>
            <person name="Varghese N."/>
            <person name="Submissions S."/>
        </authorList>
    </citation>
    <scope>NUCLEOTIDE SEQUENCE [LARGE SCALE GENOMIC DNA]</scope>
    <source>
        <strain evidence="2">DSM 217</strain>
    </source>
</reference>